<dbReference type="EMBL" id="DYXT01000015">
    <property type="protein sequence ID" value="HJE38470.1"/>
    <property type="molecule type" value="Genomic_DNA"/>
</dbReference>
<reference evidence="1" key="1">
    <citation type="journal article" date="2021" name="PeerJ">
        <title>Extensive microbial diversity within the chicken gut microbiome revealed by metagenomics and culture.</title>
        <authorList>
            <person name="Gilroy R."/>
            <person name="Ravi A."/>
            <person name="Getino M."/>
            <person name="Pursley I."/>
            <person name="Horton D.L."/>
            <person name="Alikhan N.F."/>
            <person name="Baker D."/>
            <person name="Gharbi K."/>
            <person name="Hall N."/>
            <person name="Watson M."/>
            <person name="Adriaenssens E.M."/>
            <person name="Foster-Nyarko E."/>
            <person name="Jarju S."/>
            <person name="Secka A."/>
            <person name="Antonio M."/>
            <person name="Oren A."/>
            <person name="Chaudhuri R.R."/>
            <person name="La Ragione R."/>
            <person name="Hildebrand F."/>
            <person name="Pallen M.J."/>
        </authorList>
    </citation>
    <scope>NUCLEOTIDE SEQUENCE</scope>
    <source>
        <strain evidence="1">4100</strain>
    </source>
</reference>
<accession>A0A921JH87</accession>
<name>A0A921JH87_9BACT</name>
<comment type="caution">
    <text evidence="1">The sequence shown here is derived from an EMBL/GenBank/DDBJ whole genome shotgun (WGS) entry which is preliminary data.</text>
</comment>
<proteinExistence type="predicted"/>
<sequence length="77" mass="8835">MQVVTAREFRKNQGRFLTAAREGQSVMLTSRYGNFKITPITEEDTLTERICRGLKQVKLIQEGKAKGYTIDELLDEL</sequence>
<dbReference type="Proteomes" id="UP000711407">
    <property type="component" value="Unassembled WGS sequence"/>
</dbReference>
<reference evidence="1" key="2">
    <citation type="submission" date="2021-09" db="EMBL/GenBank/DDBJ databases">
        <authorList>
            <person name="Gilroy R."/>
        </authorList>
    </citation>
    <scope>NUCLEOTIDE SEQUENCE</scope>
    <source>
        <strain evidence="1">4100</strain>
    </source>
</reference>
<protein>
    <submittedName>
        <fullName evidence="1">Prevent-host-death protein</fullName>
    </submittedName>
</protein>
<organism evidence="1 2">
    <name type="scientific">Candidatus Amulumruptor caecigallinarius</name>
    <dbReference type="NCBI Taxonomy" id="2109911"/>
    <lineage>
        <taxon>Bacteria</taxon>
        <taxon>Pseudomonadati</taxon>
        <taxon>Bacteroidota</taxon>
        <taxon>Bacteroidia</taxon>
        <taxon>Bacteroidales</taxon>
        <taxon>Muribaculaceae</taxon>
        <taxon>Candidatus Amulumruptor</taxon>
    </lineage>
</organism>
<evidence type="ECO:0000313" key="2">
    <source>
        <dbReference type="Proteomes" id="UP000711407"/>
    </source>
</evidence>
<gene>
    <name evidence="1" type="ORF">K8V47_01715</name>
</gene>
<dbReference type="AlphaFoldDB" id="A0A921JH87"/>
<evidence type="ECO:0000313" key="1">
    <source>
        <dbReference type="EMBL" id="HJE38470.1"/>
    </source>
</evidence>